<comment type="caution">
    <text evidence="2">The sequence shown here is derived from an EMBL/GenBank/DDBJ whole genome shotgun (WGS) entry which is preliminary data.</text>
</comment>
<feature type="domain" description="Phage neck terminator protein gp12-like" evidence="1">
    <location>
        <begin position="20"/>
        <end position="174"/>
    </location>
</feature>
<dbReference type="AlphaFoldDB" id="V2TVB8"/>
<keyword evidence="3" id="KW-1185">Reference proteome</keyword>
<evidence type="ECO:0000313" key="3">
    <source>
        <dbReference type="Proteomes" id="UP000023785"/>
    </source>
</evidence>
<dbReference type="OrthoDB" id="8446915at2"/>
<reference evidence="2 3" key="1">
    <citation type="submission" date="2013-10" db="EMBL/GenBank/DDBJ databases">
        <title>The Genome Sequence of Acinetobacter nectaris CIP 110549.</title>
        <authorList>
            <consortium name="The Broad Institute Genomics Platform"/>
            <consortium name="The Broad Institute Genome Sequencing Center for Infectious Disease"/>
            <person name="Cerqueira G."/>
            <person name="Feldgarden M."/>
            <person name="Courvalin P."/>
            <person name="Grillot-Courvalin C."/>
            <person name="Clermont D."/>
            <person name="Rocha E."/>
            <person name="Yoon E.-J."/>
            <person name="Nemec A."/>
            <person name="Young S.K."/>
            <person name="Zeng Q."/>
            <person name="Gargeya S."/>
            <person name="Fitzgerald M."/>
            <person name="Abouelleil A."/>
            <person name="Alvarado L."/>
            <person name="Berlin A.M."/>
            <person name="Chapman S.B."/>
            <person name="Gainer-Dewar J."/>
            <person name="Goldberg J."/>
            <person name="Gnerre S."/>
            <person name="Griggs A."/>
            <person name="Gujja S."/>
            <person name="Hansen M."/>
            <person name="Howarth C."/>
            <person name="Imamovic A."/>
            <person name="Ireland A."/>
            <person name="Larimer J."/>
            <person name="McCowan C."/>
            <person name="Murphy C."/>
            <person name="Pearson M."/>
            <person name="Poon T.W."/>
            <person name="Priest M."/>
            <person name="Roberts A."/>
            <person name="Saif S."/>
            <person name="Shea T."/>
            <person name="Sykes S."/>
            <person name="Wortman J."/>
            <person name="Nusbaum C."/>
            <person name="Birren B."/>
        </authorList>
    </citation>
    <scope>NUCLEOTIDE SEQUENCE [LARGE SCALE GENOMIC DNA]</scope>
    <source>
        <strain evidence="2 3">CIP 110549</strain>
    </source>
</reference>
<dbReference type="EMBL" id="AYER01000003">
    <property type="protein sequence ID" value="ESK40255.1"/>
    <property type="molecule type" value="Genomic_DNA"/>
</dbReference>
<proteinExistence type="predicted"/>
<dbReference type="HOGENOM" id="CLU_118929_0_0_6"/>
<dbReference type="NCBIfam" id="NF047498">
    <property type="entry name" value="LIC_12616_fam"/>
    <property type="match status" value="1"/>
</dbReference>
<gene>
    <name evidence="2" type="ORF">P256_00702</name>
</gene>
<dbReference type="InterPro" id="IPR057087">
    <property type="entry name" value="Gp12-like"/>
</dbReference>
<accession>V2TVB8</accession>
<dbReference type="PATRIC" id="fig|1392540.3.peg.683"/>
<protein>
    <recommendedName>
        <fullName evidence="1">Phage neck terminator protein gp12-like domain-containing protein</fullName>
    </recommendedName>
</protein>
<dbReference type="Proteomes" id="UP000023785">
    <property type="component" value="Unassembled WGS sequence"/>
</dbReference>
<name>V2TVB8_9GAMM</name>
<dbReference type="STRING" id="1392540.P256_00702"/>
<dbReference type="Pfam" id="PF23961">
    <property type="entry name" value="Phage_tail_terminator_9"/>
    <property type="match status" value="1"/>
</dbReference>
<dbReference type="RefSeq" id="WP_023272296.1">
    <property type="nucleotide sequence ID" value="NZ_KI530712.1"/>
</dbReference>
<sequence>MTDSTTGGYIVPTGGVAYDQELRDIFQAFIRAVVAMDGTLVRPRWQQVPLPTPDINTDWCAFGVKVTEPNDSPYFEQQDDSAVSIRHESIQVLISFYGPSSESNINLLKDGLAIPQNIAQLSQFQIKFVSVDQIIAAPDFLNQQWVQRHDMTATFRRKTQRTVPIRTFENFQINLKNS</sequence>
<organism evidence="2 3">
    <name type="scientific">Acinetobacter nectaris CIP 110549</name>
    <dbReference type="NCBI Taxonomy" id="1392540"/>
    <lineage>
        <taxon>Bacteria</taxon>
        <taxon>Pseudomonadati</taxon>
        <taxon>Pseudomonadota</taxon>
        <taxon>Gammaproteobacteria</taxon>
        <taxon>Moraxellales</taxon>
        <taxon>Moraxellaceae</taxon>
        <taxon>Acinetobacter</taxon>
    </lineage>
</organism>
<evidence type="ECO:0000259" key="1">
    <source>
        <dbReference type="Pfam" id="PF23961"/>
    </source>
</evidence>
<dbReference type="eggNOG" id="ENOG50304ZA">
    <property type="taxonomic scope" value="Bacteria"/>
</dbReference>
<evidence type="ECO:0000313" key="2">
    <source>
        <dbReference type="EMBL" id="ESK40255.1"/>
    </source>
</evidence>